<dbReference type="OrthoDB" id="338176at2157"/>
<keyword evidence="2" id="KW-1185">Reference proteome</keyword>
<evidence type="ECO:0000313" key="2">
    <source>
        <dbReference type="Proteomes" id="UP000222824"/>
    </source>
</evidence>
<reference evidence="1 2" key="1">
    <citation type="journal article" date="2014" name="Front. Microbiol.">
        <title>Population and genomic analysis of the genus Halorubrum.</title>
        <authorList>
            <person name="Fullmer M.S."/>
            <person name="Soucy S.M."/>
            <person name="Swithers K.S."/>
            <person name="Makkay A.M."/>
            <person name="Wheeler R."/>
            <person name="Ventosa A."/>
            <person name="Gogarten J.P."/>
            <person name="Papke R.T."/>
        </authorList>
    </citation>
    <scope>NUCLEOTIDE SEQUENCE [LARGE SCALE GENOMIC DNA]</scope>
    <source>
        <strain evidence="1 2">C49</strain>
    </source>
</reference>
<dbReference type="Gene3D" id="1.10.10.10">
    <property type="entry name" value="Winged helix-like DNA-binding domain superfamily/Winged helix DNA-binding domain"/>
    <property type="match status" value="1"/>
</dbReference>
<dbReference type="SUPFAM" id="SSF46785">
    <property type="entry name" value="Winged helix' DNA-binding domain"/>
    <property type="match status" value="1"/>
</dbReference>
<dbReference type="Proteomes" id="UP000222824">
    <property type="component" value="Unassembled WGS sequence"/>
</dbReference>
<organism evidence="1 2">
    <name type="scientific">Halorubrum persicum</name>
    <dbReference type="NCBI Taxonomy" id="1383844"/>
    <lineage>
        <taxon>Archaea</taxon>
        <taxon>Methanobacteriati</taxon>
        <taxon>Methanobacteriota</taxon>
        <taxon>Stenosarchaea group</taxon>
        <taxon>Halobacteria</taxon>
        <taxon>Halobacteriales</taxon>
        <taxon>Haloferacaceae</taxon>
        <taxon>Halorubrum</taxon>
    </lineage>
</organism>
<evidence type="ECO:0000313" key="1">
    <source>
        <dbReference type="EMBL" id="PHQ39922.1"/>
    </source>
</evidence>
<gene>
    <name evidence="1" type="ORF">DJ69_03645</name>
</gene>
<dbReference type="InterPro" id="IPR036388">
    <property type="entry name" value="WH-like_DNA-bd_sf"/>
</dbReference>
<accession>A0A2G1WLR8</accession>
<sequence length="98" mass="11250">MHLVEPTDFKILDAFEDGKRNIGANIAAEIDADRGYVNSRLRSLEDYNLLERVGPINNSGLYVITSKGQFVLEHRNIYQNNDVDFDSFVNKKFNQEVI</sequence>
<protein>
    <submittedName>
        <fullName evidence="1">Phage repressor protein</fullName>
    </submittedName>
</protein>
<comment type="caution">
    <text evidence="1">The sequence shown here is derived from an EMBL/GenBank/DDBJ whole genome shotgun (WGS) entry which is preliminary data.</text>
</comment>
<dbReference type="RefSeq" id="WP_099254356.1">
    <property type="nucleotide sequence ID" value="NZ_NHOA01000023.1"/>
</dbReference>
<dbReference type="InterPro" id="IPR036390">
    <property type="entry name" value="WH_DNA-bd_sf"/>
</dbReference>
<dbReference type="AlphaFoldDB" id="A0A2G1WLR8"/>
<name>A0A2G1WLR8_9EURY</name>
<dbReference type="EMBL" id="NHOA01000023">
    <property type="protein sequence ID" value="PHQ39922.1"/>
    <property type="molecule type" value="Genomic_DNA"/>
</dbReference>
<proteinExistence type="predicted"/>